<comment type="caution">
    <text evidence="2">The sequence shown here is derived from an EMBL/GenBank/DDBJ whole genome shotgun (WGS) entry which is preliminary data.</text>
</comment>
<dbReference type="AlphaFoldDB" id="A0A812KYS5"/>
<proteinExistence type="predicted"/>
<feature type="region of interest" description="Disordered" evidence="1">
    <location>
        <begin position="435"/>
        <end position="461"/>
    </location>
</feature>
<name>A0A812KYS5_9DINO</name>
<feature type="compositionally biased region" description="Low complexity" evidence="1">
    <location>
        <begin position="203"/>
        <end position="212"/>
    </location>
</feature>
<keyword evidence="3" id="KW-1185">Reference proteome</keyword>
<reference evidence="2" key="1">
    <citation type="submission" date="2021-02" db="EMBL/GenBank/DDBJ databases">
        <authorList>
            <person name="Dougan E. K."/>
            <person name="Rhodes N."/>
            <person name="Thang M."/>
            <person name="Chan C."/>
        </authorList>
    </citation>
    <scope>NUCLEOTIDE SEQUENCE</scope>
</reference>
<gene>
    <name evidence="2" type="ORF">SNAT2548_LOCUS10470</name>
</gene>
<feature type="compositionally biased region" description="Low complexity" evidence="1">
    <location>
        <begin position="28"/>
        <end position="42"/>
    </location>
</feature>
<sequence>MAPAPAVHDVKDRIQAAKARIEALQASIAARRASRPAAGESSQPAPEGAPAVARTISCEAVTGALAVPLGRAPDDRVVPRSTESLGSGASYDSTIEDAQCPYPRSKDEPKPAHMSQHVPSAGPNQREPPTDVAGPSLTSHLRNVATPQKRPGLPPTTGHTLPAEPQKMPGLPPTTGRPVPEDVTTPQKAKTHEAQSPPPSATPPSTTSPPNKSTKKRAKLRRYFEPKQCGSLKCSPQALALYKSEEGKKLRDLLKKHGDFKSLEIHVKKIHTASYGKSKMGQWVTKQYLATVLHWKMIAAAWSWAAKTGNLRKNPVHGEEEARLVLADKFEAQDNTSQEIELSGQMDAEDDTGFLLEGDVPNIDAEDAALMLRVEIQKVLDGLNILFSDLTKKQSDAITRKPDETFQNSLLKIFAEVTKQDLIMNNFVVRAKTMKPAQSNKPTKPAVKTAAKPPKPAKKPAKVKKVYLNKQGIQGELVEEKAESAERVVRLAQVAARKMKKHGVVDPILKALAACGAGKTVGTNASRNLHRLIQKQGRTLPVQIESVSTPIRVVAKGRLRRVDCCYPVIMPSAWLEYSLSVGGEAFLGGQCLDAEQSYRSMFLDFWTKYRTTHPTFDLYQRPEYSDEFASTCIPVSVHGDEGRAKAKRAIMILSLQPVIGPKGIQYINTSGLQEYPTGCGKGHDCGLMNAWLEEVVSRVVEDTIVTCSILVFKAA</sequence>
<dbReference type="OrthoDB" id="443870at2759"/>
<feature type="compositionally biased region" description="Polar residues" evidence="1">
    <location>
        <begin position="81"/>
        <end position="93"/>
    </location>
</feature>
<feature type="region of interest" description="Disordered" evidence="1">
    <location>
        <begin position="28"/>
        <end position="51"/>
    </location>
</feature>
<protein>
    <submittedName>
        <fullName evidence="2">Uncharacterized protein</fullName>
    </submittedName>
</protein>
<evidence type="ECO:0000256" key="1">
    <source>
        <dbReference type="SAM" id="MobiDB-lite"/>
    </source>
</evidence>
<accession>A0A812KYS5</accession>
<evidence type="ECO:0000313" key="2">
    <source>
        <dbReference type="EMBL" id="CAE7238374.1"/>
    </source>
</evidence>
<feature type="region of interest" description="Disordered" evidence="1">
    <location>
        <begin position="72"/>
        <end position="217"/>
    </location>
</feature>
<dbReference type="Proteomes" id="UP000604046">
    <property type="component" value="Unassembled WGS sequence"/>
</dbReference>
<evidence type="ECO:0000313" key="3">
    <source>
        <dbReference type="Proteomes" id="UP000604046"/>
    </source>
</evidence>
<feature type="compositionally biased region" description="Low complexity" evidence="1">
    <location>
        <begin position="441"/>
        <end position="452"/>
    </location>
</feature>
<organism evidence="2 3">
    <name type="scientific">Symbiodinium natans</name>
    <dbReference type="NCBI Taxonomy" id="878477"/>
    <lineage>
        <taxon>Eukaryota</taxon>
        <taxon>Sar</taxon>
        <taxon>Alveolata</taxon>
        <taxon>Dinophyceae</taxon>
        <taxon>Suessiales</taxon>
        <taxon>Symbiodiniaceae</taxon>
        <taxon>Symbiodinium</taxon>
    </lineage>
</organism>
<dbReference type="EMBL" id="CAJNDS010000868">
    <property type="protein sequence ID" value="CAE7238374.1"/>
    <property type="molecule type" value="Genomic_DNA"/>
</dbReference>